<accession>A0ACC2EKF5</accession>
<dbReference type="EMBL" id="CM055093">
    <property type="protein sequence ID" value="KAJ7566979.1"/>
    <property type="molecule type" value="Genomic_DNA"/>
</dbReference>
<comment type="caution">
    <text evidence="1">The sequence shown here is derived from an EMBL/GenBank/DDBJ whole genome shotgun (WGS) entry which is preliminary data.</text>
</comment>
<evidence type="ECO:0000313" key="1">
    <source>
        <dbReference type="EMBL" id="KAJ7566979.1"/>
    </source>
</evidence>
<sequence>MISNLPSWERTLNRDVIKIETLATTGCLKSVADKDDYNPKQDYLCPIKVISSGCQVTMDYEDTYRDNVIDFMWMPHKSMKVPFEEKIIFLCEIIALVLWAEWAKKMVPGQIHCLHQAAIGFSTPSMLQCKNLSHISMSGIHST</sequence>
<proteinExistence type="predicted"/>
<reference evidence="2" key="1">
    <citation type="journal article" date="2024" name="Proc. Natl. Acad. Sci. U.S.A.">
        <title>Extraordinary preservation of gene collinearity over three hundred million years revealed in homosporous lycophytes.</title>
        <authorList>
            <person name="Li C."/>
            <person name="Wickell D."/>
            <person name="Kuo L.Y."/>
            <person name="Chen X."/>
            <person name="Nie B."/>
            <person name="Liao X."/>
            <person name="Peng D."/>
            <person name="Ji J."/>
            <person name="Jenkins J."/>
            <person name="Williams M."/>
            <person name="Shu S."/>
            <person name="Plott C."/>
            <person name="Barry K."/>
            <person name="Rajasekar S."/>
            <person name="Grimwood J."/>
            <person name="Han X."/>
            <person name="Sun S."/>
            <person name="Hou Z."/>
            <person name="He W."/>
            <person name="Dai G."/>
            <person name="Sun C."/>
            <person name="Schmutz J."/>
            <person name="Leebens-Mack J.H."/>
            <person name="Li F.W."/>
            <person name="Wang L."/>
        </authorList>
    </citation>
    <scope>NUCLEOTIDE SEQUENCE [LARGE SCALE GENOMIC DNA]</scope>
    <source>
        <strain evidence="2">cv. PW_Plant_1</strain>
    </source>
</reference>
<gene>
    <name evidence="1" type="ORF">O6H91_02G126800</name>
</gene>
<evidence type="ECO:0000313" key="2">
    <source>
        <dbReference type="Proteomes" id="UP001162992"/>
    </source>
</evidence>
<name>A0ACC2EKF5_DIPCM</name>
<protein>
    <submittedName>
        <fullName evidence="1">Uncharacterized protein</fullName>
    </submittedName>
</protein>
<dbReference type="Proteomes" id="UP001162992">
    <property type="component" value="Chromosome 2"/>
</dbReference>
<organism evidence="1 2">
    <name type="scientific">Diphasiastrum complanatum</name>
    <name type="common">Issler's clubmoss</name>
    <name type="synonym">Lycopodium complanatum</name>
    <dbReference type="NCBI Taxonomy" id="34168"/>
    <lineage>
        <taxon>Eukaryota</taxon>
        <taxon>Viridiplantae</taxon>
        <taxon>Streptophyta</taxon>
        <taxon>Embryophyta</taxon>
        <taxon>Tracheophyta</taxon>
        <taxon>Lycopodiopsida</taxon>
        <taxon>Lycopodiales</taxon>
        <taxon>Lycopodiaceae</taxon>
        <taxon>Lycopodioideae</taxon>
        <taxon>Diphasiastrum</taxon>
    </lineage>
</organism>
<keyword evidence="2" id="KW-1185">Reference proteome</keyword>